<dbReference type="Proteomes" id="UP000199394">
    <property type="component" value="Unassembled WGS sequence"/>
</dbReference>
<name>A0A1H3WWF1_9FIRM</name>
<evidence type="ECO:0000313" key="2">
    <source>
        <dbReference type="Proteomes" id="UP000199394"/>
    </source>
</evidence>
<keyword evidence="2" id="KW-1185">Reference proteome</keyword>
<protein>
    <submittedName>
        <fullName evidence="1">Uncharacterized protein</fullName>
    </submittedName>
</protein>
<gene>
    <name evidence="1" type="ORF">SAMN04515656_10185</name>
</gene>
<dbReference type="EMBL" id="FNRK01000001">
    <property type="protein sequence ID" value="SDZ90652.1"/>
    <property type="molecule type" value="Genomic_DNA"/>
</dbReference>
<dbReference type="STRING" id="81409.SAMN04515656_10185"/>
<sequence length="73" mass="8741">MWEVSPHLIPNETTMTVVFFCTRGELPMDVKISPEQDTVWLNRQQKAELFDRDSKQLVNILTMQFQKNCRIKW</sequence>
<reference evidence="1 2" key="1">
    <citation type="submission" date="2016-10" db="EMBL/GenBank/DDBJ databases">
        <authorList>
            <person name="de Groot N.N."/>
        </authorList>
    </citation>
    <scope>NUCLEOTIDE SEQUENCE [LARGE SCALE GENOMIC DNA]</scope>
    <source>
        <strain evidence="1 2">SR12</strain>
    </source>
</reference>
<dbReference type="AlphaFoldDB" id="A0A1H3WWF1"/>
<proteinExistence type="predicted"/>
<organism evidence="1 2">
    <name type="scientific">Eubacterium aggregans</name>
    <dbReference type="NCBI Taxonomy" id="81409"/>
    <lineage>
        <taxon>Bacteria</taxon>
        <taxon>Bacillati</taxon>
        <taxon>Bacillota</taxon>
        <taxon>Clostridia</taxon>
        <taxon>Eubacteriales</taxon>
        <taxon>Eubacteriaceae</taxon>
        <taxon>Eubacterium</taxon>
    </lineage>
</organism>
<accession>A0A1H3WWF1</accession>
<evidence type="ECO:0000313" key="1">
    <source>
        <dbReference type="EMBL" id="SDZ90652.1"/>
    </source>
</evidence>